<dbReference type="PANTHER" id="PTHR35908">
    <property type="entry name" value="HYPOTHETICAL FUSION PROTEIN"/>
    <property type="match status" value="1"/>
</dbReference>
<dbReference type="Gene3D" id="3.10.180.10">
    <property type="entry name" value="2,3-Dihydroxybiphenyl 1,2-Dioxygenase, domain 1"/>
    <property type="match status" value="1"/>
</dbReference>
<reference evidence="2 3" key="1">
    <citation type="submission" date="2017-10" db="EMBL/GenBank/DDBJ databases">
        <title>Draft genome of actinobacteria isolated from guarana (Paullinia cupana (Mart.) Ducke.</title>
        <authorList>
            <person name="Siqueira K.A."/>
            <person name="Liotti R.G."/>
            <person name="Mendes T.A."/>
            <person name="Soares M.A."/>
        </authorList>
    </citation>
    <scope>NUCLEOTIDE SEQUENCE [LARGE SCALE GENOMIC DNA]</scope>
    <source>
        <strain evidence="2 3">199</strain>
    </source>
</reference>
<feature type="domain" description="Glyoxalase-like" evidence="1">
    <location>
        <begin position="11"/>
        <end position="112"/>
    </location>
</feature>
<gene>
    <name evidence="2" type="ORF">CQW44_11895</name>
</gene>
<evidence type="ECO:0000259" key="1">
    <source>
        <dbReference type="Pfam" id="PF18029"/>
    </source>
</evidence>
<organism evidence="2 3">
    <name type="scientific">Streptomyces griseofuscus</name>
    <dbReference type="NCBI Taxonomy" id="146922"/>
    <lineage>
        <taxon>Bacteria</taxon>
        <taxon>Bacillati</taxon>
        <taxon>Actinomycetota</taxon>
        <taxon>Actinomycetes</taxon>
        <taxon>Kitasatosporales</taxon>
        <taxon>Streptomycetaceae</taxon>
        <taxon>Streptomyces</taxon>
    </lineage>
</organism>
<proteinExistence type="predicted"/>
<dbReference type="SUPFAM" id="SSF54593">
    <property type="entry name" value="Glyoxalase/Bleomycin resistance protein/Dihydroxybiphenyl dioxygenase"/>
    <property type="match status" value="1"/>
</dbReference>
<dbReference type="InterPro" id="IPR041581">
    <property type="entry name" value="Glyoxalase_6"/>
</dbReference>
<dbReference type="PANTHER" id="PTHR35908:SF1">
    <property type="entry name" value="CONSERVED PROTEIN"/>
    <property type="match status" value="1"/>
</dbReference>
<dbReference type="Pfam" id="PF18029">
    <property type="entry name" value="Glyoxalase_6"/>
    <property type="match status" value="1"/>
</dbReference>
<sequence length="129" mass="14328">MSDSTIRINALIVDAIDPERLAAFWSALLGRPIVGRTGPYVWLRRENELGLGFQQIPGPKVGKNRMHVDVSSADPAAEQRRIERLGGRRLNEYTDGGFLVMADPEGNEFCVIPEGPFELDDEGRADYLS</sequence>
<keyword evidence="3" id="KW-1185">Reference proteome</keyword>
<dbReference type="RefSeq" id="WP_125213296.1">
    <property type="nucleotide sequence ID" value="NZ_PDES01000005.1"/>
</dbReference>
<protein>
    <submittedName>
        <fullName evidence="2">Glyoxalase</fullName>
    </submittedName>
</protein>
<dbReference type="EMBL" id="PDES01000005">
    <property type="protein sequence ID" value="RRQ86561.1"/>
    <property type="molecule type" value="Genomic_DNA"/>
</dbReference>
<evidence type="ECO:0000313" key="2">
    <source>
        <dbReference type="EMBL" id="RRQ86561.1"/>
    </source>
</evidence>
<dbReference type="AlphaFoldDB" id="A0A3R8S2B5"/>
<evidence type="ECO:0000313" key="3">
    <source>
        <dbReference type="Proteomes" id="UP000276379"/>
    </source>
</evidence>
<accession>A0A3R8S2B5</accession>
<dbReference type="InterPro" id="IPR029068">
    <property type="entry name" value="Glyas_Bleomycin-R_OHBP_Dase"/>
</dbReference>
<dbReference type="Proteomes" id="UP000276379">
    <property type="component" value="Unassembled WGS sequence"/>
</dbReference>
<comment type="caution">
    <text evidence="2">The sequence shown here is derived from an EMBL/GenBank/DDBJ whole genome shotgun (WGS) entry which is preliminary data.</text>
</comment>
<name>A0A3R8S2B5_9ACTN</name>